<dbReference type="Proteomes" id="UP000887580">
    <property type="component" value="Unplaced"/>
</dbReference>
<sequence>MPDKEELPTTLNNSFDIEIFTKAMDMAFLQQQQQQQQTQQSDRRQSTSSIPSTSSTTTSEHQQFLALQQFMAMQQQLASQFAAIYSQPGSIGSNVSAAAAAAAAMNPMSLFGLSSPLFGTTAQSPTTPTSATSTISGNSLKRESNEPLTPPSAKKSAPTNYFSSFAIDSLTAAVKNDSMNHRSIKDEIDDDRKSLNEHDSSPPCGSDQSLKLSPEDKLSPGSDDCGKRNSKQRRYRTTFSAFQLEELEKTFMHTHYPDVFVRYVPFYF</sequence>
<organism evidence="1 2">
    <name type="scientific">Panagrolaimus sp. PS1159</name>
    <dbReference type="NCBI Taxonomy" id="55785"/>
    <lineage>
        <taxon>Eukaryota</taxon>
        <taxon>Metazoa</taxon>
        <taxon>Ecdysozoa</taxon>
        <taxon>Nematoda</taxon>
        <taxon>Chromadorea</taxon>
        <taxon>Rhabditida</taxon>
        <taxon>Tylenchina</taxon>
        <taxon>Panagrolaimomorpha</taxon>
        <taxon>Panagrolaimoidea</taxon>
        <taxon>Panagrolaimidae</taxon>
        <taxon>Panagrolaimus</taxon>
    </lineage>
</organism>
<evidence type="ECO:0000313" key="2">
    <source>
        <dbReference type="WBParaSite" id="PS1159_v2.g16490.t1"/>
    </source>
</evidence>
<name>A0AC35FE63_9BILA</name>
<protein>
    <submittedName>
        <fullName evidence="2">Homeobox domain-containing protein</fullName>
    </submittedName>
</protein>
<reference evidence="2" key="1">
    <citation type="submission" date="2022-11" db="UniProtKB">
        <authorList>
            <consortium name="WormBaseParasite"/>
        </authorList>
    </citation>
    <scope>IDENTIFICATION</scope>
</reference>
<proteinExistence type="predicted"/>
<evidence type="ECO:0000313" key="1">
    <source>
        <dbReference type="Proteomes" id="UP000887580"/>
    </source>
</evidence>
<dbReference type="WBParaSite" id="PS1159_v2.g16490.t1">
    <property type="protein sequence ID" value="PS1159_v2.g16490.t1"/>
    <property type="gene ID" value="PS1159_v2.g16490"/>
</dbReference>
<accession>A0AC35FE63</accession>